<dbReference type="Gene3D" id="3.40.190.10">
    <property type="entry name" value="Periplasmic binding protein-like II"/>
    <property type="match status" value="1"/>
</dbReference>
<feature type="chain" id="PRO_5007498655" description="LacI family transcriptional regulator" evidence="2">
    <location>
        <begin position="26"/>
        <end position="324"/>
    </location>
</feature>
<keyword evidence="2" id="KW-0732">Signal</keyword>
<feature type="signal peptide" evidence="2">
    <location>
        <begin position="1"/>
        <end position="25"/>
    </location>
</feature>
<dbReference type="PANTHER" id="PTHR42928:SF5">
    <property type="entry name" value="BLR1237 PROTEIN"/>
    <property type="match status" value="1"/>
</dbReference>
<proteinExistence type="inferred from homology"/>
<dbReference type="InterPro" id="IPR042100">
    <property type="entry name" value="Bug_dom1"/>
</dbReference>
<sequence>MFRTLSLRRCLASVCLLLFSSGALAGGDYPQKPVTLVVPFVAGGMTDVLARQLAATMQKATGQPVLVENRPGAGGIIGAEKVARAQPDGYTLLVTTTAHVVNPAITRRLPYDTERDFAPIALLASTPSVLVVNPSVPARNLQELLAFARRSGSVSYGSAGTGGTTHLSGALLASRTGAPLLHVPYKGTAAAVNDLLGGQIQASFVDALTALKYIQAGKLTPVAVTTKTRAAVLPDVPTVAEQGVPGYETEIWIGFYGPARLPPAIQARLNELARSAMNEPSFREMLRQQGTTPGRMPVADFQHFVSQEIRKWGDIVERSGVEPQ</sequence>
<dbReference type="Proteomes" id="UP000075238">
    <property type="component" value="Chromosome 2"/>
</dbReference>
<evidence type="ECO:0000313" key="3">
    <source>
        <dbReference type="EMBL" id="AMR81599.1"/>
    </source>
</evidence>
<dbReference type="InterPro" id="IPR005064">
    <property type="entry name" value="BUG"/>
</dbReference>
<dbReference type="KEGG" id="cnan:A2G96_27890"/>
<evidence type="ECO:0000256" key="1">
    <source>
        <dbReference type="ARBA" id="ARBA00006987"/>
    </source>
</evidence>
<dbReference type="PIRSF" id="PIRSF017082">
    <property type="entry name" value="YflP"/>
    <property type="match status" value="1"/>
</dbReference>
<accession>A0A142JU37</accession>
<dbReference type="EMBL" id="CP014845">
    <property type="protein sequence ID" value="AMR81599.1"/>
    <property type="molecule type" value="Genomic_DNA"/>
</dbReference>
<comment type="similarity">
    <text evidence="1">Belongs to the UPF0065 (bug) family.</text>
</comment>
<gene>
    <name evidence="3" type="ORF">A2G96_27890</name>
</gene>
<dbReference type="CDD" id="cd13578">
    <property type="entry name" value="PBP2_Bug27"/>
    <property type="match status" value="1"/>
</dbReference>
<keyword evidence="4" id="KW-1185">Reference proteome</keyword>
<evidence type="ECO:0000313" key="4">
    <source>
        <dbReference type="Proteomes" id="UP000075238"/>
    </source>
</evidence>
<organism evidence="3 4">
    <name type="scientific">Cupriavidus nantongensis</name>
    <dbReference type="NCBI Taxonomy" id="1796606"/>
    <lineage>
        <taxon>Bacteria</taxon>
        <taxon>Pseudomonadati</taxon>
        <taxon>Pseudomonadota</taxon>
        <taxon>Betaproteobacteria</taxon>
        <taxon>Burkholderiales</taxon>
        <taxon>Burkholderiaceae</taxon>
        <taxon>Cupriavidus</taxon>
    </lineage>
</organism>
<protein>
    <recommendedName>
        <fullName evidence="5">LacI family transcriptional regulator</fullName>
    </recommendedName>
</protein>
<evidence type="ECO:0000256" key="2">
    <source>
        <dbReference type="SAM" id="SignalP"/>
    </source>
</evidence>
<dbReference type="Pfam" id="PF03401">
    <property type="entry name" value="TctC"/>
    <property type="match status" value="1"/>
</dbReference>
<evidence type="ECO:0008006" key="5">
    <source>
        <dbReference type="Google" id="ProtNLM"/>
    </source>
</evidence>
<dbReference type="Gene3D" id="3.40.190.150">
    <property type="entry name" value="Bordetella uptake gene, domain 1"/>
    <property type="match status" value="1"/>
</dbReference>
<dbReference type="RefSeq" id="WP_062803395.1">
    <property type="nucleotide sequence ID" value="NZ_CP014845.1"/>
</dbReference>
<dbReference type="PANTHER" id="PTHR42928">
    <property type="entry name" value="TRICARBOXYLATE-BINDING PROTEIN"/>
    <property type="match status" value="1"/>
</dbReference>
<reference evidence="3 4" key="1">
    <citation type="submission" date="2016-03" db="EMBL/GenBank/DDBJ databases">
        <title>Complete genome sequence of a novel chlorpyrifos degrading bacterium, Cupriavidus nantongensis sp. X1.</title>
        <authorList>
            <person name="Fang L."/>
        </authorList>
    </citation>
    <scope>NUCLEOTIDE SEQUENCE [LARGE SCALE GENOMIC DNA]</scope>
    <source>
        <strain evidence="3 4">X1</strain>
    </source>
</reference>
<dbReference type="STRING" id="1796606.A2G96_27890"/>
<dbReference type="AlphaFoldDB" id="A0A142JU37"/>
<name>A0A142JU37_9BURK</name>
<dbReference type="OrthoDB" id="8678477at2"/>
<dbReference type="SUPFAM" id="SSF53850">
    <property type="entry name" value="Periplasmic binding protein-like II"/>
    <property type="match status" value="1"/>
</dbReference>